<protein>
    <recommendedName>
        <fullName evidence="6">BHLH domain-containing protein</fullName>
    </recommendedName>
</protein>
<keyword evidence="2" id="KW-0805">Transcription regulation</keyword>
<gene>
    <name evidence="7" type="ORF">MIMGU_mgv1a023075mg</name>
</gene>
<accession>A0A022PYI2</accession>
<evidence type="ECO:0000313" key="7">
    <source>
        <dbReference type="EMBL" id="EYU20544.1"/>
    </source>
</evidence>
<feature type="non-terminal residue" evidence="7">
    <location>
        <position position="1"/>
    </location>
</feature>
<dbReference type="PROSITE" id="PS50888">
    <property type="entry name" value="BHLH"/>
    <property type="match status" value="1"/>
</dbReference>
<dbReference type="GO" id="GO:0000977">
    <property type="term" value="F:RNA polymerase II transcription regulatory region sequence-specific DNA binding"/>
    <property type="evidence" value="ECO:0000318"/>
    <property type="project" value="GO_Central"/>
</dbReference>
<keyword evidence="5" id="KW-0539">Nucleus</keyword>
<dbReference type="InterPro" id="IPR036638">
    <property type="entry name" value="HLH_DNA-bd_sf"/>
</dbReference>
<dbReference type="eggNOG" id="ENOG502S1BU">
    <property type="taxonomic scope" value="Eukaryota"/>
</dbReference>
<dbReference type="EMBL" id="KI632264">
    <property type="protein sequence ID" value="EYU20544.1"/>
    <property type="molecule type" value="Genomic_DNA"/>
</dbReference>
<evidence type="ECO:0000256" key="5">
    <source>
        <dbReference type="ARBA" id="ARBA00023242"/>
    </source>
</evidence>
<dbReference type="SUPFAM" id="SSF47459">
    <property type="entry name" value="HLH, helix-loop-helix DNA-binding domain"/>
    <property type="match status" value="1"/>
</dbReference>
<dbReference type="GO" id="GO:0046983">
    <property type="term" value="F:protein dimerization activity"/>
    <property type="evidence" value="ECO:0007669"/>
    <property type="project" value="InterPro"/>
</dbReference>
<dbReference type="Proteomes" id="UP000030748">
    <property type="component" value="Unassembled WGS sequence"/>
</dbReference>
<comment type="subcellular location">
    <subcellularLocation>
        <location evidence="1">Nucleus</location>
    </subcellularLocation>
</comment>
<dbReference type="GO" id="GO:0000981">
    <property type="term" value="F:DNA-binding transcription factor activity, RNA polymerase II-specific"/>
    <property type="evidence" value="ECO:0000318"/>
    <property type="project" value="GO_Central"/>
</dbReference>
<dbReference type="PANTHER" id="PTHR13935:SF106">
    <property type="entry name" value="ACHAETE-SCUTE COMPLEX PROTEIN T5-RELATED"/>
    <property type="match status" value="1"/>
</dbReference>
<proteinExistence type="predicted"/>
<keyword evidence="8" id="KW-1185">Reference proteome</keyword>
<dbReference type="GO" id="GO:0090575">
    <property type="term" value="C:RNA polymerase II transcription regulator complex"/>
    <property type="evidence" value="ECO:0000318"/>
    <property type="project" value="GO_Central"/>
</dbReference>
<keyword evidence="3" id="KW-0238">DNA-binding</keyword>
<feature type="domain" description="BHLH" evidence="6">
    <location>
        <begin position="10"/>
        <end position="62"/>
    </location>
</feature>
<reference evidence="7 8" key="1">
    <citation type="journal article" date="2013" name="Proc. Natl. Acad. Sci. U.S.A.">
        <title>Fine-scale variation in meiotic recombination in Mimulus inferred from population shotgun sequencing.</title>
        <authorList>
            <person name="Hellsten U."/>
            <person name="Wright K.M."/>
            <person name="Jenkins J."/>
            <person name="Shu S."/>
            <person name="Yuan Y."/>
            <person name="Wessler S.R."/>
            <person name="Schmutz J."/>
            <person name="Willis J.H."/>
            <person name="Rokhsar D.S."/>
        </authorList>
    </citation>
    <scope>NUCLEOTIDE SEQUENCE [LARGE SCALE GENOMIC DNA]</scope>
    <source>
        <strain evidence="8">cv. DUN x IM62</strain>
    </source>
</reference>
<dbReference type="AlphaFoldDB" id="A0A022PYI2"/>
<evidence type="ECO:0000259" key="6">
    <source>
        <dbReference type="PROSITE" id="PS50888"/>
    </source>
</evidence>
<dbReference type="Pfam" id="PF00010">
    <property type="entry name" value="HLH"/>
    <property type="match status" value="1"/>
</dbReference>
<sequence>VLKENNNVESKKSAHRDIERQRRQEMSLLYSSLRSLLPLQYVKGKRAVSDHMHQAVIYIKHMQMKNEEMRIKIEKLNKLTNNVSETRSILEDRVIIEAAANSSPTYCVKINVCNGGGINEILITSSSSIDNGSFSLSKVFVKLLQRGFNENDFTSNIDLTKLEEELVNLMKRV</sequence>
<dbReference type="Gene3D" id="4.10.280.10">
    <property type="entry name" value="Helix-loop-helix DNA-binding domain"/>
    <property type="match status" value="1"/>
</dbReference>
<name>A0A022PYI2_ERYGU</name>
<dbReference type="PANTHER" id="PTHR13935">
    <property type="entry name" value="ACHAETE-SCUTE TRANSCRIPTION FACTOR-RELATED"/>
    <property type="match status" value="1"/>
</dbReference>
<dbReference type="InterPro" id="IPR015660">
    <property type="entry name" value="MASH1/Ascl1a-like"/>
</dbReference>
<keyword evidence="4" id="KW-0804">Transcription</keyword>
<evidence type="ECO:0000256" key="3">
    <source>
        <dbReference type="ARBA" id="ARBA00023125"/>
    </source>
</evidence>
<dbReference type="GO" id="GO:0006357">
    <property type="term" value="P:regulation of transcription by RNA polymerase II"/>
    <property type="evidence" value="ECO:0000318"/>
    <property type="project" value="GO_Central"/>
</dbReference>
<organism evidence="7 8">
    <name type="scientific">Erythranthe guttata</name>
    <name type="common">Yellow monkey flower</name>
    <name type="synonym">Mimulus guttatus</name>
    <dbReference type="NCBI Taxonomy" id="4155"/>
    <lineage>
        <taxon>Eukaryota</taxon>
        <taxon>Viridiplantae</taxon>
        <taxon>Streptophyta</taxon>
        <taxon>Embryophyta</taxon>
        <taxon>Tracheophyta</taxon>
        <taxon>Spermatophyta</taxon>
        <taxon>Magnoliopsida</taxon>
        <taxon>eudicotyledons</taxon>
        <taxon>Gunneridae</taxon>
        <taxon>Pentapetalae</taxon>
        <taxon>asterids</taxon>
        <taxon>lamiids</taxon>
        <taxon>Lamiales</taxon>
        <taxon>Phrymaceae</taxon>
        <taxon>Erythranthe</taxon>
    </lineage>
</organism>
<evidence type="ECO:0000313" key="8">
    <source>
        <dbReference type="Proteomes" id="UP000030748"/>
    </source>
</evidence>
<evidence type="ECO:0000256" key="2">
    <source>
        <dbReference type="ARBA" id="ARBA00023015"/>
    </source>
</evidence>
<evidence type="ECO:0000256" key="1">
    <source>
        <dbReference type="ARBA" id="ARBA00004123"/>
    </source>
</evidence>
<evidence type="ECO:0000256" key="4">
    <source>
        <dbReference type="ARBA" id="ARBA00023163"/>
    </source>
</evidence>
<dbReference type="InterPro" id="IPR011598">
    <property type="entry name" value="bHLH_dom"/>
</dbReference>